<protein>
    <submittedName>
        <fullName evidence="2">Uncharacterized protein</fullName>
    </submittedName>
</protein>
<feature type="region of interest" description="Disordered" evidence="1">
    <location>
        <begin position="108"/>
        <end position="132"/>
    </location>
</feature>
<proteinExistence type="predicted"/>
<feature type="compositionally biased region" description="Gly residues" evidence="1">
    <location>
        <begin position="120"/>
        <end position="132"/>
    </location>
</feature>
<dbReference type="EMBL" id="BNCP01000137">
    <property type="protein sequence ID" value="GIL93633.1"/>
    <property type="molecule type" value="Genomic_DNA"/>
</dbReference>
<feature type="non-terminal residue" evidence="2">
    <location>
        <position position="1"/>
    </location>
</feature>
<dbReference type="Proteomes" id="UP000747110">
    <property type="component" value="Unassembled WGS sequence"/>
</dbReference>
<feature type="region of interest" description="Disordered" evidence="1">
    <location>
        <begin position="61"/>
        <end position="90"/>
    </location>
</feature>
<dbReference type="AlphaFoldDB" id="A0A8J4FWT7"/>
<name>A0A8J4FWT7_9CHLO</name>
<reference evidence="2" key="1">
    <citation type="journal article" date="2021" name="Proc. Natl. Acad. Sci. U.S.A.">
        <title>Three genomes in the algal genus Volvox reveal the fate of a haploid sex-determining region after a transition to homothallism.</title>
        <authorList>
            <person name="Yamamoto K."/>
            <person name="Hamaji T."/>
            <person name="Kawai-Toyooka H."/>
            <person name="Matsuzaki R."/>
            <person name="Takahashi F."/>
            <person name="Nishimura Y."/>
            <person name="Kawachi M."/>
            <person name="Noguchi H."/>
            <person name="Minakuchi Y."/>
            <person name="Umen J.G."/>
            <person name="Toyoda A."/>
            <person name="Nozaki H."/>
        </authorList>
    </citation>
    <scope>NUCLEOTIDE SEQUENCE</scope>
    <source>
        <strain evidence="2">NIES-3786</strain>
    </source>
</reference>
<feature type="region of interest" description="Disordered" evidence="1">
    <location>
        <begin position="1"/>
        <end position="28"/>
    </location>
</feature>
<comment type="caution">
    <text evidence="2">The sequence shown here is derived from an EMBL/GenBank/DDBJ whole genome shotgun (WGS) entry which is preliminary data.</text>
</comment>
<organism evidence="2 3">
    <name type="scientific">Volvox reticuliferus</name>
    <dbReference type="NCBI Taxonomy" id="1737510"/>
    <lineage>
        <taxon>Eukaryota</taxon>
        <taxon>Viridiplantae</taxon>
        <taxon>Chlorophyta</taxon>
        <taxon>core chlorophytes</taxon>
        <taxon>Chlorophyceae</taxon>
        <taxon>CS clade</taxon>
        <taxon>Chlamydomonadales</taxon>
        <taxon>Volvocaceae</taxon>
        <taxon>Volvox</taxon>
    </lineage>
</organism>
<feature type="compositionally biased region" description="Gly residues" evidence="1">
    <location>
        <begin position="62"/>
        <end position="71"/>
    </location>
</feature>
<feature type="compositionally biased region" description="Gly residues" evidence="1">
    <location>
        <begin position="1"/>
        <end position="19"/>
    </location>
</feature>
<evidence type="ECO:0000313" key="2">
    <source>
        <dbReference type="EMBL" id="GIL93633.1"/>
    </source>
</evidence>
<accession>A0A8J4FWT7</accession>
<sequence>GAFASGGGGGGGGGAGGQGDSNDHLGSLLGRAADAATVPYSKSSQLEKVALHRNVLHVGRCSTGGGGGSGGEYDFDSGPRTADRLGGGSGEDRDMLMGLASTLGVQVGYCDGSDDDDSDGGGSGGGGGDAYISDGGVGGGGVGGSGNNMLQMFEEANVTLAGPICARANEAVTAAITDPLRMTPPALAPLPLAAPHQLWASTQPNERTTPGGGFACDPTDTATATAADIASFGFHSPQQQQQQQQAFTISLDGMAPGASAPLPRKLDAELHSSPLASSAGVQQFSTNSARLPAPFARSSFRDSGRQLPVMPEHLAEAETEARTAAMTLPGRRSPAWVVRRINEAKQEKLISEVSTWLRAALQQRAYRRALEDSTWTPAFTEAGGGADPGGTAGRS</sequence>
<evidence type="ECO:0000256" key="1">
    <source>
        <dbReference type="SAM" id="MobiDB-lite"/>
    </source>
</evidence>
<gene>
    <name evidence="2" type="ORF">Vretifemale_21036</name>
</gene>
<evidence type="ECO:0000313" key="3">
    <source>
        <dbReference type="Proteomes" id="UP000747110"/>
    </source>
</evidence>
<keyword evidence="3" id="KW-1185">Reference proteome</keyword>